<accession>A0A8T0CL62</accession>
<name>A0A8T0CL62_CORYI</name>
<gene>
    <name evidence="2" type="ORF">BT93_L2115</name>
</gene>
<reference evidence="2" key="1">
    <citation type="submission" date="2020-05" db="EMBL/GenBank/DDBJ databases">
        <title>WGS assembly of Corymbia citriodora subspecies variegata.</title>
        <authorList>
            <person name="Barry K."/>
            <person name="Hundley H."/>
            <person name="Shu S."/>
            <person name="Jenkins J."/>
            <person name="Grimwood J."/>
            <person name="Baten A."/>
        </authorList>
    </citation>
    <scope>NUCLEOTIDE SEQUENCE</scope>
    <source>
        <strain evidence="2">CV2-018</strain>
    </source>
</reference>
<comment type="caution">
    <text evidence="2">The sequence shown here is derived from an EMBL/GenBank/DDBJ whole genome shotgun (WGS) entry which is preliminary data.</text>
</comment>
<evidence type="ECO:0000313" key="3">
    <source>
        <dbReference type="Proteomes" id="UP000806378"/>
    </source>
</evidence>
<dbReference type="Proteomes" id="UP000806378">
    <property type="component" value="Unassembled WGS sequence"/>
</dbReference>
<protein>
    <submittedName>
        <fullName evidence="2">Uncharacterized protein</fullName>
    </submittedName>
</protein>
<keyword evidence="1" id="KW-0812">Transmembrane</keyword>
<sequence length="106" mass="12148">MPACLSSLIGMMLSSKSPSSAAVVRIRFTLIKVFIRRVPLDFLWSQFKFKVHNYASFIQLRRILERDSFIIMFSCFLVLVLVPYFHSGKNPSDFGASVRFLVAQLP</sequence>
<evidence type="ECO:0000313" key="2">
    <source>
        <dbReference type="EMBL" id="KAF7848303.1"/>
    </source>
</evidence>
<keyword evidence="3" id="KW-1185">Reference proteome</keyword>
<dbReference type="AlphaFoldDB" id="A0A8T0CL62"/>
<evidence type="ECO:0000256" key="1">
    <source>
        <dbReference type="SAM" id="Phobius"/>
    </source>
</evidence>
<proteinExistence type="predicted"/>
<keyword evidence="1" id="KW-1133">Transmembrane helix</keyword>
<dbReference type="Gramene" id="rna-gnl|WGS:JABURB|Cocit.L2115.1">
    <property type="protein sequence ID" value="cds-KAF7848303.1"/>
    <property type="gene ID" value="gene-BT93_L2115"/>
</dbReference>
<keyword evidence="1" id="KW-0472">Membrane</keyword>
<dbReference type="EMBL" id="MU090190">
    <property type="protein sequence ID" value="KAF7848303.1"/>
    <property type="molecule type" value="Genomic_DNA"/>
</dbReference>
<feature type="transmembrane region" description="Helical" evidence="1">
    <location>
        <begin position="68"/>
        <end position="85"/>
    </location>
</feature>
<organism evidence="2 3">
    <name type="scientific">Corymbia citriodora subsp. variegata</name>
    <dbReference type="NCBI Taxonomy" id="360336"/>
    <lineage>
        <taxon>Eukaryota</taxon>
        <taxon>Viridiplantae</taxon>
        <taxon>Streptophyta</taxon>
        <taxon>Embryophyta</taxon>
        <taxon>Tracheophyta</taxon>
        <taxon>Spermatophyta</taxon>
        <taxon>Magnoliopsida</taxon>
        <taxon>eudicotyledons</taxon>
        <taxon>Gunneridae</taxon>
        <taxon>Pentapetalae</taxon>
        <taxon>rosids</taxon>
        <taxon>malvids</taxon>
        <taxon>Myrtales</taxon>
        <taxon>Myrtaceae</taxon>
        <taxon>Myrtoideae</taxon>
        <taxon>Eucalypteae</taxon>
        <taxon>Corymbia</taxon>
    </lineage>
</organism>